<evidence type="ECO:0000313" key="1">
    <source>
        <dbReference type="EMBL" id="AKI84608.1"/>
    </source>
</evidence>
<dbReference type="EMBL" id="KP298674">
    <property type="protein sequence ID" value="AKI84608.1"/>
    <property type="molecule type" value="Genomic_RNA"/>
</dbReference>
<proteinExistence type="predicted"/>
<accession>A0A0G2YLC8</accession>
<evidence type="ECO:0008006" key="3">
    <source>
        <dbReference type="Google" id="ProtNLM"/>
    </source>
</evidence>
<name>A0A0G2YLC8_9CALI</name>
<reference evidence="1 2" key="1">
    <citation type="journal article" date="2015" name="PLoS ONE">
        <title>Whole-Genome Sequencing Analysis of Sapovirus Detected in South Korea.</title>
        <authorList>
            <person name="Choi H.L."/>
            <person name="Suh C.I."/>
            <person name="Park S.W."/>
            <person name="Jin J.Y."/>
            <person name="Cho H.G."/>
            <person name="Paik S.Y."/>
        </authorList>
    </citation>
    <scope>NUCLEOTIDE SEQUENCE [LARGE SCALE GENOMIC DNA]</scope>
    <source>
        <strain evidence="1">Hu/GI.1/Seoul/ROK62/2013/KOR</strain>
    </source>
</reference>
<dbReference type="InterPro" id="IPR008437">
    <property type="entry name" value="Minor_structural_calicivir"/>
</dbReference>
<protein>
    <recommendedName>
        <fullName evidence="3">Minor structural protein</fullName>
    </recommendedName>
</protein>
<evidence type="ECO:0000313" key="2">
    <source>
        <dbReference type="Proteomes" id="UP000151398"/>
    </source>
</evidence>
<dbReference type="Pfam" id="PF05752">
    <property type="entry name" value="Calici_MSP"/>
    <property type="match status" value="1"/>
</dbReference>
<sequence>MSWLVGALQTFGSLADVAGTVSNIVYQQRQAAQLEKQNELMETWMNKQEALQKSQMELTRDLSINGPAARVQSALDAGFDAVSARRIAGSGERVIWGNLDRPIMHAGTMDSIRQTKHLDFLSHSLATFKNGTPFGKPAPPTAKFGKPQATIAKINIGHNPGSSSV</sequence>
<dbReference type="Proteomes" id="UP000151398">
    <property type="component" value="Segment"/>
</dbReference>
<organism evidence="1 2">
    <name type="scientific">Sapovirus Hu/GI.1/Seoul/ROK62/2013/KOR</name>
    <dbReference type="NCBI Taxonomy" id="1652048"/>
    <lineage>
        <taxon>Viruses</taxon>
        <taxon>Riboviria</taxon>
        <taxon>Orthornavirae</taxon>
        <taxon>Pisuviricota</taxon>
        <taxon>Pisoniviricetes</taxon>
        <taxon>Picornavirales</taxon>
        <taxon>Caliciviridae</taxon>
        <taxon>Sapovirus</taxon>
        <taxon>Sapovirus sapporoense</taxon>
        <taxon>Sapporo virus</taxon>
    </lineage>
</organism>